<evidence type="ECO:0000313" key="4">
    <source>
        <dbReference type="Proteomes" id="UP000749646"/>
    </source>
</evidence>
<feature type="compositionally biased region" description="Basic and acidic residues" evidence="1">
    <location>
        <begin position="568"/>
        <end position="585"/>
    </location>
</feature>
<dbReference type="PANTHER" id="PTHR24006:SF915">
    <property type="entry name" value="UBIQUITIN CARBOXYL-TERMINAL HYDROLASE-RELATED"/>
    <property type="match status" value="1"/>
</dbReference>
<dbReference type="Pfam" id="PF00443">
    <property type="entry name" value="UCH"/>
    <property type="match status" value="1"/>
</dbReference>
<evidence type="ECO:0000256" key="1">
    <source>
        <dbReference type="SAM" id="MobiDB-lite"/>
    </source>
</evidence>
<evidence type="ECO:0000313" key="3">
    <source>
        <dbReference type="EMBL" id="KAF9982669.1"/>
    </source>
</evidence>
<accession>A0A9P6SMG9</accession>
<keyword evidence="3" id="KW-0378">Hydrolase</keyword>
<feature type="compositionally biased region" description="Polar residues" evidence="1">
    <location>
        <begin position="668"/>
        <end position="677"/>
    </location>
</feature>
<dbReference type="InterPro" id="IPR003903">
    <property type="entry name" value="UIM_dom"/>
</dbReference>
<feature type="compositionally biased region" description="Low complexity" evidence="1">
    <location>
        <begin position="707"/>
        <end position="719"/>
    </location>
</feature>
<proteinExistence type="predicted"/>
<dbReference type="OrthoDB" id="289038at2759"/>
<feature type="region of interest" description="Disordered" evidence="1">
    <location>
        <begin position="638"/>
        <end position="761"/>
    </location>
</feature>
<protein>
    <submittedName>
        <fullName evidence="3">Ubiquitin carboxyl-terminal hydrolase 26</fullName>
    </submittedName>
</protein>
<dbReference type="PROSITE" id="PS50235">
    <property type="entry name" value="USP_3"/>
    <property type="match status" value="1"/>
</dbReference>
<dbReference type="InterPro" id="IPR001394">
    <property type="entry name" value="Peptidase_C19_UCH"/>
</dbReference>
<dbReference type="GO" id="GO:0016579">
    <property type="term" value="P:protein deubiquitination"/>
    <property type="evidence" value="ECO:0007669"/>
    <property type="project" value="InterPro"/>
</dbReference>
<feature type="compositionally biased region" description="Basic and acidic residues" evidence="1">
    <location>
        <begin position="728"/>
        <end position="737"/>
    </location>
</feature>
<reference evidence="3" key="1">
    <citation type="journal article" date="2020" name="Fungal Divers.">
        <title>Resolving the Mortierellaceae phylogeny through synthesis of multi-gene phylogenetics and phylogenomics.</title>
        <authorList>
            <person name="Vandepol N."/>
            <person name="Liber J."/>
            <person name="Desiro A."/>
            <person name="Na H."/>
            <person name="Kennedy M."/>
            <person name="Barry K."/>
            <person name="Grigoriev I.V."/>
            <person name="Miller A.N."/>
            <person name="O'Donnell K."/>
            <person name="Stajich J.E."/>
            <person name="Bonito G."/>
        </authorList>
    </citation>
    <scope>NUCLEOTIDE SEQUENCE</scope>
    <source>
        <strain evidence="3">MES-2147</strain>
    </source>
</reference>
<feature type="compositionally biased region" description="Low complexity" evidence="1">
    <location>
        <begin position="553"/>
        <end position="567"/>
    </location>
</feature>
<dbReference type="InterPro" id="IPR028889">
    <property type="entry name" value="USP"/>
</dbReference>
<sequence>MASRKPESRLCPPSDRLQPDTFEGTVNIHNLERSSLSRKLGRVCCRLAADVNRSVNLYIDQRQELDFIEFRLTHNIRQVYFIEKTCTVKVRLSSKQLLEIVLDSSREGNVLYNRIMQIQTQPNDTDGFLRHEPKSGITKPDPTRAYLTANDTPSNVDFSSCSTVATASSTLPKRKLTRPQEALERFYKRRRMQNVDKTFKQLSSSGRSSGAKCIPAVLQALYCLRLVASDLQEPHWLRLSGEKPGLFRSLVDSFVPLSKHRIAEFQESKEKSVSNNVVKTKKGSLGDVDDAREFLNDTLYQVRREFQERHVHSSYPLSRWFECNIDHTLECTECGNQSVYTEHNHDICLDVPVCDTNRAGQGTASIGSLFSQAFHTQQISFQCEACPSDSATVHHNISKLPDVFVVQLKRFTSRPTQGYNKNRSHVTIDGTLELSPFCSSRALTPEYIDLTLAQQSDEEQPYVPSDSLPSSSSSRFSSVSPTEHDDPFNPFSSSIEDDRKDIRLCNGPKNPFLLDSDDDEPFDTTTNRSYSFYELPSEDEQYLWAVEESLKASQTSSQESPSNGSSPTKDDKTKTARMKDQHPSHESPNSNESWFNPEDEDPDVKAAILASLRPDVNRATVAEKKLLDIEEQDLEEAIKQSLIDAEENKENMSPENPERRKGNKGKVSGTSTKSCSQSKEDHKNGSVSPYRPNNTDSSSNMARWHRLQPQLRSQPSSQSNGGTSRVNSSDRDNRFSNEDSCSSSQESPKKPKGKDKAPEQTDVRIHGQSPGFYQLQAAVSHTGLVCDCLGADGIWRSYDGDMRGKSGSIGDLSQYRARSGYLFFYVRRRPEGTGL</sequence>
<dbReference type="GO" id="GO:0000082">
    <property type="term" value="P:G1/S transition of mitotic cell cycle"/>
    <property type="evidence" value="ECO:0007669"/>
    <property type="project" value="TreeGrafter"/>
</dbReference>
<dbReference type="Gene3D" id="6.10.140.100">
    <property type="match status" value="1"/>
</dbReference>
<dbReference type="EMBL" id="JAAAHW010003556">
    <property type="protein sequence ID" value="KAF9982669.1"/>
    <property type="molecule type" value="Genomic_DNA"/>
</dbReference>
<evidence type="ECO:0000259" key="2">
    <source>
        <dbReference type="PROSITE" id="PS50235"/>
    </source>
</evidence>
<dbReference type="InterPro" id="IPR050164">
    <property type="entry name" value="Peptidase_C19"/>
</dbReference>
<feature type="compositionally biased region" description="Basic and acidic residues" evidence="1">
    <location>
        <begin position="646"/>
        <end position="660"/>
    </location>
</feature>
<feature type="region of interest" description="Disordered" evidence="1">
    <location>
        <begin position="456"/>
        <end position="503"/>
    </location>
</feature>
<organism evidence="3 4">
    <name type="scientific">Modicella reniformis</name>
    <dbReference type="NCBI Taxonomy" id="1440133"/>
    <lineage>
        <taxon>Eukaryota</taxon>
        <taxon>Fungi</taxon>
        <taxon>Fungi incertae sedis</taxon>
        <taxon>Mucoromycota</taxon>
        <taxon>Mortierellomycotina</taxon>
        <taxon>Mortierellomycetes</taxon>
        <taxon>Mortierellales</taxon>
        <taxon>Mortierellaceae</taxon>
        <taxon>Modicella</taxon>
    </lineage>
</organism>
<dbReference type="SMART" id="SM00726">
    <property type="entry name" value="UIM"/>
    <property type="match status" value="3"/>
</dbReference>
<dbReference type="Proteomes" id="UP000749646">
    <property type="component" value="Unassembled WGS sequence"/>
</dbReference>
<dbReference type="GO" id="GO:0005634">
    <property type="term" value="C:nucleus"/>
    <property type="evidence" value="ECO:0007669"/>
    <property type="project" value="TreeGrafter"/>
</dbReference>
<keyword evidence="4" id="KW-1185">Reference proteome</keyword>
<dbReference type="Gene3D" id="3.90.70.10">
    <property type="entry name" value="Cysteine proteinases"/>
    <property type="match status" value="1"/>
</dbReference>
<gene>
    <name evidence="3" type="primary">USP26</name>
    <name evidence="3" type="ORF">BGZ65_002612</name>
</gene>
<comment type="caution">
    <text evidence="3">The sequence shown here is derived from an EMBL/GenBank/DDBJ whole genome shotgun (WGS) entry which is preliminary data.</text>
</comment>
<feature type="region of interest" description="Disordered" evidence="1">
    <location>
        <begin position="547"/>
        <end position="619"/>
    </location>
</feature>
<dbReference type="CDD" id="cd02257">
    <property type="entry name" value="Peptidase_C19"/>
    <property type="match status" value="1"/>
</dbReference>
<feature type="compositionally biased region" description="Low complexity" evidence="1">
    <location>
        <begin position="464"/>
        <end position="481"/>
    </location>
</feature>
<feature type="compositionally biased region" description="Polar residues" evidence="1">
    <location>
        <begin position="685"/>
        <end position="701"/>
    </location>
</feature>
<dbReference type="GO" id="GO:0004843">
    <property type="term" value="F:cysteine-type deubiquitinase activity"/>
    <property type="evidence" value="ECO:0007669"/>
    <property type="project" value="InterPro"/>
</dbReference>
<dbReference type="PANTHER" id="PTHR24006">
    <property type="entry name" value="UBIQUITIN CARBOXYL-TERMINAL HYDROLASE"/>
    <property type="match status" value="1"/>
</dbReference>
<feature type="domain" description="USP" evidence="2">
    <location>
        <begin position="200"/>
        <end position="828"/>
    </location>
</feature>
<name>A0A9P6SMG9_9FUNG</name>
<dbReference type="InterPro" id="IPR038765">
    <property type="entry name" value="Papain-like_cys_pep_sf"/>
</dbReference>
<dbReference type="GO" id="GO:0005829">
    <property type="term" value="C:cytosol"/>
    <property type="evidence" value="ECO:0007669"/>
    <property type="project" value="TreeGrafter"/>
</dbReference>
<dbReference type="AlphaFoldDB" id="A0A9P6SMG9"/>
<dbReference type="SUPFAM" id="SSF54001">
    <property type="entry name" value="Cysteine proteinases"/>
    <property type="match status" value="1"/>
</dbReference>